<reference evidence="1 2" key="1">
    <citation type="journal article" date="2015" name="Genome Biol. Evol.">
        <title>Comparative Genomics of a Bacterivorous Green Alga Reveals Evolutionary Causalities and Consequences of Phago-Mixotrophic Mode of Nutrition.</title>
        <authorList>
            <person name="Burns J.A."/>
            <person name="Paasch A."/>
            <person name="Narechania A."/>
            <person name="Kim E."/>
        </authorList>
    </citation>
    <scope>NUCLEOTIDE SEQUENCE [LARGE SCALE GENOMIC DNA]</scope>
    <source>
        <strain evidence="1 2">PLY_AMNH</strain>
    </source>
</reference>
<protein>
    <submittedName>
        <fullName evidence="1">Uncharacterized protein</fullName>
    </submittedName>
</protein>
<dbReference type="AlphaFoldDB" id="A0AAE0KVC6"/>
<sequence>MLAGVDPKPFTTEFIQHYTAAPRETVCELGAEAIWGAGFAIDLLARRMCPVYYKDLLVKYDETTDEGKKKRALELMMFTSEVDSFHQQQSEAGALLKKKEKGGCDSNTRGVYSLWGVPHPCYPCSTRSFSAAYMLSSYRGGEGTRHGLVMMGRAVCGTVAGAADRLIPLRTPPPDMAVAPLSPIRARRAGVSGPRQLAIGWGHTACPLRRRLRTVVDVGGAPVVLRLYYG</sequence>
<comment type="caution">
    <text evidence="1">The sequence shown here is derived from an EMBL/GenBank/DDBJ whole genome shotgun (WGS) entry which is preliminary data.</text>
</comment>
<dbReference type="Proteomes" id="UP001190700">
    <property type="component" value="Unassembled WGS sequence"/>
</dbReference>
<accession>A0AAE0KVC6</accession>
<keyword evidence="2" id="KW-1185">Reference proteome</keyword>
<evidence type="ECO:0000313" key="2">
    <source>
        <dbReference type="Proteomes" id="UP001190700"/>
    </source>
</evidence>
<proteinExistence type="predicted"/>
<name>A0AAE0KVC6_9CHLO</name>
<evidence type="ECO:0000313" key="1">
    <source>
        <dbReference type="EMBL" id="KAK3262126.1"/>
    </source>
</evidence>
<organism evidence="1 2">
    <name type="scientific">Cymbomonas tetramitiformis</name>
    <dbReference type="NCBI Taxonomy" id="36881"/>
    <lineage>
        <taxon>Eukaryota</taxon>
        <taxon>Viridiplantae</taxon>
        <taxon>Chlorophyta</taxon>
        <taxon>Pyramimonadophyceae</taxon>
        <taxon>Pyramimonadales</taxon>
        <taxon>Pyramimonadaceae</taxon>
        <taxon>Cymbomonas</taxon>
    </lineage>
</organism>
<dbReference type="EMBL" id="LGRX02016444">
    <property type="protein sequence ID" value="KAK3262126.1"/>
    <property type="molecule type" value="Genomic_DNA"/>
</dbReference>
<gene>
    <name evidence="1" type="ORF">CYMTET_29003</name>
</gene>